<reference evidence="4 5" key="1">
    <citation type="journal article" date="2013" name="J. Microbiol.">
        <title>Mucilaginibacter ginsenosidivorax sp. nov., with ginsenoside converting activity isolated from sediment.</title>
        <authorList>
            <person name="Kim J.K."/>
            <person name="Choi T.E."/>
            <person name="Liu Q.M."/>
            <person name="Park H.Y."/>
            <person name="Yi T.H."/>
            <person name="Yoon M.H."/>
            <person name="Kim S.C."/>
            <person name="Im W.T."/>
        </authorList>
    </citation>
    <scope>NUCLEOTIDE SEQUENCE [LARGE SCALE GENOMIC DNA]</scope>
    <source>
        <strain evidence="4 5">KHI28</strain>
    </source>
</reference>
<dbReference type="AlphaFoldDB" id="A0A5B8W408"/>
<gene>
    <name evidence="4" type="ORF">FSB76_20845</name>
</gene>
<dbReference type="OrthoDB" id="1116574at2"/>
<name>A0A5B8W408_9SPHI</name>
<feature type="binding site" evidence="3">
    <location>
        <position position="275"/>
    </location>
    <ligand>
        <name>a divalent metal cation</name>
        <dbReference type="ChEBI" id="CHEBI:60240"/>
        <label>1</label>
    </ligand>
</feature>
<evidence type="ECO:0000313" key="4">
    <source>
        <dbReference type="EMBL" id="QEC78269.1"/>
    </source>
</evidence>
<dbReference type="InterPro" id="IPR036069">
    <property type="entry name" value="DUF34/NIF3_sf"/>
</dbReference>
<accession>A0A5B8W408</accession>
<dbReference type="GO" id="GO:0005737">
    <property type="term" value="C:cytoplasm"/>
    <property type="evidence" value="ECO:0007669"/>
    <property type="project" value="TreeGrafter"/>
</dbReference>
<dbReference type="EMBL" id="CP042437">
    <property type="protein sequence ID" value="QEC78269.1"/>
    <property type="molecule type" value="Genomic_DNA"/>
</dbReference>
<evidence type="ECO:0000256" key="3">
    <source>
        <dbReference type="PIRSR" id="PIRSR602678-1"/>
    </source>
</evidence>
<dbReference type="Proteomes" id="UP000321362">
    <property type="component" value="Chromosome"/>
</dbReference>
<dbReference type="PROSITE" id="PS51318">
    <property type="entry name" value="TAT"/>
    <property type="match status" value="1"/>
</dbReference>
<organism evidence="4 5">
    <name type="scientific">Mucilaginibacter ginsenosidivorax</name>
    <dbReference type="NCBI Taxonomy" id="862126"/>
    <lineage>
        <taxon>Bacteria</taxon>
        <taxon>Pseudomonadati</taxon>
        <taxon>Bacteroidota</taxon>
        <taxon>Sphingobacteriia</taxon>
        <taxon>Sphingobacteriales</taxon>
        <taxon>Sphingobacteriaceae</taxon>
        <taxon>Mucilaginibacter</taxon>
    </lineage>
</organism>
<protein>
    <submittedName>
        <fullName evidence="4">NGG1p interacting factor NIF3</fullName>
    </submittedName>
</protein>
<evidence type="ECO:0000313" key="5">
    <source>
        <dbReference type="Proteomes" id="UP000321362"/>
    </source>
</evidence>
<dbReference type="InterPro" id="IPR006311">
    <property type="entry name" value="TAT_signal"/>
</dbReference>
<dbReference type="SUPFAM" id="SSF102705">
    <property type="entry name" value="NIF3 (NGG1p interacting factor 3)-like"/>
    <property type="match status" value="1"/>
</dbReference>
<dbReference type="InterPro" id="IPR002678">
    <property type="entry name" value="DUF34/NIF3"/>
</dbReference>
<proteinExistence type="inferred from homology"/>
<dbReference type="GO" id="GO:0046872">
    <property type="term" value="F:metal ion binding"/>
    <property type="evidence" value="ECO:0007669"/>
    <property type="project" value="UniProtKB-KW"/>
</dbReference>
<sequence length="311" mass="34136">MNTTKEFFPLNEDHSRRKFIANVGKVAVASALLSAPFAGSAASFFDVKEDVTVGQIIDKFISQIAGAPFPKTVDTLKSGSLDIKVTGIVTTMFATVDVIKQAITLNANFIIAHEPTFYNHADETDWLANDDVYQYKAKLLKDNNIAVWRNHDYIHSLKPDGVGLGVLTLLNWGAYYRPDLGNVLVLPPTSLAALIDYLKNKLSINKVRYIGNPAQSCQKVLFLPGAAGGRRHITEAGKVKPDVLIVGEIQEWETAEYVRDAQAKGDNLALIVLGHIASEEPGSEFMAGWLKQHYPAIKSVHIPSKNSLSFM</sequence>
<dbReference type="RefSeq" id="WP_147056750.1">
    <property type="nucleotide sequence ID" value="NZ_CP042437.1"/>
</dbReference>
<feature type="binding site" evidence="3">
    <location>
        <position position="279"/>
    </location>
    <ligand>
        <name>a divalent metal cation</name>
        <dbReference type="ChEBI" id="CHEBI:60240"/>
        <label>1</label>
    </ligand>
</feature>
<dbReference type="PANTHER" id="PTHR13799">
    <property type="entry name" value="NGG1 INTERACTING FACTOR 3"/>
    <property type="match status" value="1"/>
</dbReference>
<keyword evidence="5" id="KW-1185">Reference proteome</keyword>
<comment type="similarity">
    <text evidence="1">Belongs to the GTP cyclohydrolase I type 2/NIF3 family.</text>
</comment>
<evidence type="ECO:0000256" key="1">
    <source>
        <dbReference type="ARBA" id="ARBA00006964"/>
    </source>
</evidence>
<evidence type="ECO:0000256" key="2">
    <source>
        <dbReference type="ARBA" id="ARBA00022723"/>
    </source>
</evidence>
<dbReference type="KEGG" id="mgk:FSB76_20845"/>
<feature type="binding site" evidence="3">
    <location>
        <position position="113"/>
    </location>
    <ligand>
        <name>a divalent metal cation</name>
        <dbReference type="ChEBI" id="CHEBI:60240"/>
        <label>1</label>
    </ligand>
</feature>
<keyword evidence="2 3" id="KW-0479">Metal-binding</keyword>
<dbReference type="Pfam" id="PF01784">
    <property type="entry name" value="DUF34_NIF3"/>
    <property type="match status" value="1"/>
</dbReference>
<dbReference type="PANTHER" id="PTHR13799:SF14">
    <property type="entry name" value="GTP CYCLOHYDROLASE 1 TYPE 2 HOMOLOG"/>
    <property type="match status" value="1"/>
</dbReference>
<dbReference type="Gene3D" id="3.40.1390.30">
    <property type="entry name" value="NIF3 (NGG1p interacting factor 3)-like"/>
    <property type="match status" value="2"/>
</dbReference>